<accession>A0A7S0S184</accession>
<comment type="subcellular location">
    <subcellularLocation>
        <location evidence="2">Golgi apparatus membrane</location>
        <topology evidence="2">Single-pass type II membrane protein</topology>
    </subcellularLocation>
</comment>
<keyword evidence="2" id="KW-0961">Cell wall biogenesis/degradation</keyword>
<keyword evidence="2" id="KW-0812">Transmembrane</keyword>
<comment type="similarity">
    <text evidence="1 2">Belongs to the glycosyltransferase 77 family.</text>
</comment>
<keyword evidence="2" id="KW-0328">Glycosyltransferase</keyword>
<dbReference type="InterPro" id="IPR053250">
    <property type="entry name" value="Glycosyltransferase_77"/>
</dbReference>
<keyword evidence="2" id="KW-0333">Golgi apparatus</keyword>
<organism evidence="5">
    <name type="scientific">Chlamydomonas leiostraca</name>
    <dbReference type="NCBI Taxonomy" id="1034604"/>
    <lineage>
        <taxon>Eukaryota</taxon>
        <taxon>Viridiplantae</taxon>
        <taxon>Chlorophyta</taxon>
        <taxon>core chlorophytes</taxon>
        <taxon>Chlorophyceae</taxon>
        <taxon>CS clade</taxon>
        <taxon>Chlamydomonadales</taxon>
        <taxon>Chlamydomonadaceae</taxon>
        <taxon>Chlamydomonas</taxon>
    </lineage>
</organism>
<dbReference type="InterPro" id="IPR029044">
    <property type="entry name" value="Nucleotide-diphossugar_trans"/>
</dbReference>
<evidence type="ECO:0000256" key="1">
    <source>
        <dbReference type="ARBA" id="ARBA00007033"/>
    </source>
</evidence>
<evidence type="ECO:0000259" key="4">
    <source>
        <dbReference type="Pfam" id="PF03407"/>
    </source>
</evidence>
<sequence>MVLALAYWVALLATAASLQPCPPLSKDLLSKTARDNTVMITVVDKVLYQAWVPSQLASSKQAGITYQWIAALDKQTAVGLRLLGVEHCFVPELSQIRYKMHHGERDTEWGGKHWHETTWNKVQVVKMVYDLGFHVVHADSDVTWFRDPHPFFMRFISRGQDPPHMVLSLDHMSTQNVHSEWDLERGSSPFLSINTGVYLIKQWAHSEAFFAEWLRWYSPINLNDQHALNHLIRGRAMTGKKEHPEPRWDKDARIVWAAFNATAGISFLPSSMFSNSYMYFKARAHQTLNHTLYGVHWVWSGAAHNKRANMRDARVYVDQPEYYTGPPGQPPLRLLSMHLDPVQAPPGFNAWHDDRSEDMVAWHVASLSAQLGALYYGVMGALVANRTLVLPRMSCFCSRNWFKMFACRVQDERHTQFPYTCTMQDVLRTRLVYQGLTLPLPQGNASRTIHVREYSFLENPRTPDDTKRSRLVVMLGAGPRAHPGAPLAPGELQVERRDIGGVLRMPWPVTAEVFADAVAQLGREWAVVHLADAPRLLSAGYSDPGASLRYDYAIRDYATFWCCRGPQEMAKFGKRDREALDFLPLARRQLFLAGQRLSYHSYDRPMMTAGSV</sequence>
<dbReference type="PANTHER" id="PTHR46936:SF1">
    <property type="entry name" value="ARABINOSYLTRANSFERASE XEG113"/>
    <property type="match status" value="1"/>
</dbReference>
<keyword evidence="3" id="KW-0732">Signal</keyword>
<reference evidence="5" key="1">
    <citation type="submission" date="2021-01" db="EMBL/GenBank/DDBJ databases">
        <authorList>
            <person name="Corre E."/>
            <person name="Pelletier E."/>
            <person name="Niang G."/>
            <person name="Scheremetjew M."/>
            <person name="Finn R."/>
            <person name="Kale V."/>
            <person name="Holt S."/>
            <person name="Cochrane G."/>
            <person name="Meng A."/>
            <person name="Brown T."/>
            <person name="Cohen L."/>
        </authorList>
    </citation>
    <scope>NUCLEOTIDE SEQUENCE</scope>
    <source>
        <strain evidence="5">SAG 11-49</strain>
    </source>
</reference>
<dbReference type="Pfam" id="PF03407">
    <property type="entry name" value="Nucleotid_trans"/>
    <property type="match status" value="1"/>
</dbReference>
<dbReference type="SUPFAM" id="SSF53448">
    <property type="entry name" value="Nucleotide-diphospho-sugar transferases"/>
    <property type="match status" value="1"/>
</dbReference>
<evidence type="ECO:0000256" key="3">
    <source>
        <dbReference type="SAM" id="SignalP"/>
    </source>
</evidence>
<keyword evidence="2" id="KW-0808">Transferase</keyword>
<dbReference type="Gene3D" id="3.90.550.10">
    <property type="entry name" value="Spore Coat Polysaccharide Biosynthesis Protein SpsA, Chain A"/>
    <property type="match status" value="1"/>
</dbReference>
<dbReference type="InterPro" id="IPR005069">
    <property type="entry name" value="Nucl-diP-sugar_transferase"/>
</dbReference>
<evidence type="ECO:0000256" key="2">
    <source>
        <dbReference type="RuleBase" id="RU363055"/>
    </source>
</evidence>
<name>A0A7S0S184_9CHLO</name>
<dbReference type="GO" id="GO:0052636">
    <property type="term" value="F:arabinosyltransferase activity"/>
    <property type="evidence" value="ECO:0007669"/>
    <property type="project" value="TreeGrafter"/>
</dbReference>
<dbReference type="AlphaFoldDB" id="A0A7S0S184"/>
<feature type="chain" id="PRO_5031504985" description="Glycosyltransferase" evidence="3">
    <location>
        <begin position="18"/>
        <end position="612"/>
    </location>
</feature>
<dbReference type="PANTHER" id="PTHR46936">
    <property type="entry name" value="ARABINOSYLTRANSFERASE XEG113"/>
    <property type="match status" value="1"/>
</dbReference>
<feature type="domain" description="Nucleotide-diphospho-sugar transferase" evidence="4">
    <location>
        <begin position="69"/>
        <end position="310"/>
    </location>
</feature>
<gene>
    <name evidence="5" type="ORF">CLEI1391_LOCUS15740</name>
</gene>
<dbReference type="EMBL" id="HBFB01028130">
    <property type="protein sequence ID" value="CAD8691557.1"/>
    <property type="molecule type" value="Transcribed_RNA"/>
</dbReference>
<protein>
    <recommendedName>
        <fullName evidence="2">Glycosyltransferase</fullName>
        <ecNumber evidence="2">2.4.2.-</ecNumber>
    </recommendedName>
</protein>
<dbReference type="GO" id="GO:0000139">
    <property type="term" value="C:Golgi membrane"/>
    <property type="evidence" value="ECO:0007669"/>
    <property type="project" value="UniProtKB-SubCell"/>
</dbReference>
<evidence type="ECO:0000313" key="5">
    <source>
        <dbReference type="EMBL" id="CAD8691557.1"/>
    </source>
</evidence>
<keyword evidence="2" id="KW-0735">Signal-anchor</keyword>
<feature type="signal peptide" evidence="3">
    <location>
        <begin position="1"/>
        <end position="17"/>
    </location>
</feature>
<proteinExistence type="inferred from homology"/>
<dbReference type="EC" id="2.4.2.-" evidence="2"/>
<dbReference type="GO" id="GO:0052325">
    <property type="term" value="P:cell wall pectin biosynthetic process"/>
    <property type="evidence" value="ECO:0007669"/>
    <property type="project" value="TreeGrafter"/>
</dbReference>